<comment type="caution">
    <text evidence="1">The sequence shown here is derived from an EMBL/GenBank/DDBJ whole genome shotgun (WGS) entry which is preliminary data.</text>
</comment>
<gene>
    <name evidence="1" type="ORF">GDO86_012758</name>
</gene>
<protein>
    <submittedName>
        <fullName evidence="1">Uncharacterized protein</fullName>
    </submittedName>
</protein>
<proteinExistence type="predicted"/>
<evidence type="ECO:0000313" key="1">
    <source>
        <dbReference type="EMBL" id="KAG8434497.1"/>
    </source>
</evidence>
<accession>A0A8T2ISC1</accession>
<organism evidence="1 2">
    <name type="scientific">Hymenochirus boettgeri</name>
    <name type="common">Congo dwarf clawed frog</name>
    <dbReference type="NCBI Taxonomy" id="247094"/>
    <lineage>
        <taxon>Eukaryota</taxon>
        <taxon>Metazoa</taxon>
        <taxon>Chordata</taxon>
        <taxon>Craniata</taxon>
        <taxon>Vertebrata</taxon>
        <taxon>Euteleostomi</taxon>
        <taxon>Amphibia</taxon>
        <taxon>Batrachia</taxon>
        <taxon>Anura</taxon>
        <taxon>Pipoidea</taxon>
        <taxon>Pipidae</taxon>
        <taxon>Pipinae</taxon>
        <taxon>Hymenochirus</taxon>
    </lineage>
</organism>
<dbReference type="AlphaFoldDB" id="A0A8T2ISC1"/>
<dbReference type="EMBL" id="JAACNH010000008">
    <property type="protein sequence ID" value="KAG8434497.1"/>
    <property type="molecule type" value="Genomic_DNA"/>
</dbReference>
<name>A0A8T2ISC1_9PIPI</name>
<reference evidence="1" key="1">
    <citation type="thesis" date="2020" institute="ProQuest LLC" country="789 East Eisenhower Parkway, Ann Arbor, MI, USA">
        <title>Comparative Genomics and Chromosome Evolution.</title>
        <authorList>
            <person name="Mudd A.B."/>
        </authorList>
    </citation>
    <scope>NUCLEOTIDE SEQUENCE</scope>
    <source>
        <strain evidence="1">Female2</strain>
        <tissue evidence="1">Blood</tissue>
    </source>
</reference>
<keyword evidence="2" id="KW-1185">Reference proteome</keyword>
<dbReference type="OrthoDB" id="10016177at2759"/>
<dbReference type="Proteomes" id="UP000812440">
    <property type="component" value="Chromosome 7"/>
</dbReference>
<sequence>MDGFDSSIYFKEANKQYFGNLVQKKPERKEKTEEDKWVFHENVPVMKRGQHDKTKAKLEKEAIGYFLTSQSFAWNFVGTFLTEVLLAELLPDIVICALAQPSVKTRLKLQKSSTKEQIRQRNSNKTVSGSLMDEMLVEVLRDLSVDVIRSTMKEFVDDHFLKATLYDIIDELVTGVVQTELLSMIEEMKEDSECYSIFENLIHNITDEEVNDAAIYVLNEYEQKIFEVQQSQV</sequence>
<evidence type="ECO:0000313" key="2">
    <source>
        <dbReference type="Proteomes" id="UP000812440"/>
    </source>
</evidence>